<keyword evidence="5" id="KW-1185">Reference proteome</keyword>
<gene>
    <name evidence="4" type="ORF">ACFQMJ_14120</name>
</gene>
<dbReference type="RefSeq" id="WP_378049025.1">
    <property type="nucleotide sequence ID" value="NZ_JBHMDN010000020.1"/>
</dbReference>
<feature type="domain" description="Histidine kinase/HSP90-like ATPase" evidence="2">
    <location>
        <begin position="480"/>
        <end position="587"/>
    </location>
</feature>
<evidence type="ECO:0000256" key="1">
    <source>
        <dbReference type="SAM" id="Phobius"/>
    </source>
</evidence>
<keyword evidence="1" id="KW-0472">Membrane</keyword>
<keyword evidence="1" id="KW-1133">Transmembrane helix</keyword>
<keyword evidence="1" id="KW-0812">Transmembrane</keyword>
<dbReference type="InterPro" id="IPR003594">
    <property type="entry name" value="HATPase_dom"/>
</dbReference>
<dbReference type="SUPFAM" id="SSF55874">
    <property type="entry name" value="ATPase domain of HSP90 chaperone/DNA topoisomerase II/histidine kinase"/>
    <property type="match status" value="1"/>
</dbReference>
<keyword evidence="4" id="KW-0418">Kinase</keyword>
<evidence type="ECO:0000313" key="5">
    <source>
        <dbReference type="Proteomes" id="UP001596378"/>
    </source>
</evidence>
<dbReference type="Gene3D" id="3.30.565.10">
    <property type="entry name" value="Histidine kinase-like ATPase, C-terminal domain"/>
    <property type="match status" value="1"/>
</dbReference>
<organism evidence="4 5">
    <name type="scientific">Cohnella cellulosilytica</name>
    <dbReference type="NCBI Taxonomy" id="986710"/>
    <lineage>
        <taxon>Bacteria</taxon>
        <taxon>Bacillati</taxon>
        <taxon>Bacillota</taxon>
        <taxon>Bacilli</taxon>
        <taxon>Bacillales</taxon>
        <taxon>Paenibacillaceae</taxon>
        <taxon>Cohnella</taxon>
    </lineage>
</organism>
<dbReference type="InterPro" id="IPR036890">
    <property type="entry name" value="HATPase_C_sf"/>
</dbReference>
<dbReference type="InterPro" id="IPR050640">
    <property type="entry name" value="Bact_2-comp_sensor_kinase"/>
</dbReference>
<evidence type="ECO:0000259" key="3">
    <source>
        <dbReference type="Pfam" id="PF06580"/>
    </source>
</evidence>
<comment type="caution">
    <text evidence="4">The sequence shown here is derived from an EMBL/GenBank/DDBJ whole genome shotgun (WGS) entry which is preliminary data.</text>
</comment>
<sequence>MKRKFFIKNLMFFIVPLLIPLIILGGFSIAFTRNFVINDINKNDQKLLNQTKESMELIFNEIDSLSLNFNMNAYISIKLKSLFENGLTDYGSMDMLNFFKHIIDAPVNSKAYLQSIYVYIDNKQGVFLASESGISKLETNEDKSWYDSYIHYRDSSSVNTWIELRHVNLYSFNSAPANLLTVYKKTYTSGSKVADGVIVMNLKGDYIDHMLNGLTSYRDQAVFTLDENDTILSSSTGASRLDNGILQQIGDQTADFSELKLKNEPYMISQIRSDRYSLRYISIVPKKTIYKVPENLLLITVLLLLVSLILGFVLSYYFTKRNYNNLKVIISTIKSAEKGAELPALPSRVKDEYGYILQNIIKTFIEQSYLKVQLSEKKYRLKTMEMLALQSQINPHFLFNTLKTIFWKSISLTGEQNEVSKMIDSLTHILHYSLGNPDTTITLSEEISNTMSYIEIQKSRYKDMFRVVWQYDDKITNYKFMKLLFQPLVENSIYHGIKEKDGTSVIKIKITEDDSHLKICIFDNGLGMDGDTLREIRKRLNEDSEYSSHIGLINTNKRLKLAYGEKYGLRIRSKHGRATGVYIRIPIR</sequence>
<reference evidence="5" key="1">
    <citation type="journal article" date="2019" name="Int. J. Syst. Evol. Microbiol.">
        <title>The Global Catalogue of Microorganisms (GCM) 10K type strain sequencing project: providing services to taxonomists for standard genome sequencing and annotation.</title>
        <authorList>
            <consortium name="The Broad Institute Genomics Platform"/>
            <consortium name="The Broad Institute Genome Sequencing Center for Infectious Disease"/>
            <person name="Wu L."/>
            <person name="Ma J."/>
        </authorList>
    </citation>
    <scope>NUCLEOTIDE SEQUENCE [LARGE SCALE GENOMIC DNA]</scope>
    <source>
        <strain evidence="5">KCTC 12907</strain>
    </source>
</reference>
<evidence type="ECO:0000259" key="2">
    <source>
        <dbReference type="Pfam" id="PF02518"/>
    </source>
</evidence>
<feature type="transmembrane region" description="Helical" evidence="1">
    <location>
        <begin position="12"/>
        <end position="31"/>
    </location>
</feature>
<dbReference type="GO" id="GO:0004673">
    <property type="term" value="F:protein histidine kinase activity"/>
    <property type="evidence" value="ECO:0007669"/>
    <property type="project" value="UniProtKB-EC"/>
</dbReference>
<keyword evidence="4" id="KW-0808">Transferase</keyword>
<feature type="domain" description="Signal transduction histidine kinase internal region" evidence="3">
    <location>
        <begin position="384"/>
        <end position="464"/>
    </location>
</feature>
<dbReference type="InterPro" id="IPR010559">
    <property type="entry name" value="Sig_transdc_His_kin_internal"/>
</dbReference>
<name>A0ABW2F8X3_9BACL</name>
<feature type="transmembrane region" description="Helical" evidence="1">
    <location>
        <begin position="296"/>
        <end position="318"/>
    </location>
</feature>
<proteinExistence type="predicted"/>
<dbReference type="Pfam" id="PF02518">
    <property type="entry name" value="HATPase_c"/>
    <property type="match status" value="1"/>
</dbReference>
<dbReference type="PANTHER" id="PTHR34220:SF7">
    <property type="entry name" value="SENSOR HISTIDINE KINASE YPDA"/>
    <property type="match status" value="1"/>
</dbReference>
<evidence type="ECO:0000313" key="4">
    <source>
        <dbReference type="EMBL" id="MFC7149662.1"/>
    </source>
</evidence>
<protein>
    <submittedName>
        <fullName evidence="4">Sensor histidine kinase</fullName>
        <ecNumber evidence="4">2.7.13.3</ecNumber>
    </submittedName>
</protein>
<dbReference type="Pfam" id="PF06580">
    <property type="entry name" value="His_kinase"/>
    <property type="match status" value="1"/>
</dbReference>
<accession>A0ABW2F8X3</accession>
<dbReference type="EMBL" id="JBHTAI010000008">
    <property type="protein sequence ID" value="MFC7149662.1"/>
    <property type="molecule type" value="Genomic_DNA"/>
</dbReference>
<dbReference type="PANTHER" id="PTHR34220">
    <property type="entry name" value="SENSOR HISTIDINE KINASE YPDA"/>
    <property type="match status" value="1"/>
</dbReference>
<dbReference type="Proteomes" id="UP001596378">
    <property type="component" value="Unassembled WGS sequence"/>
</dbReference>
<dbReference type="EC" id="2.7.13.3" evidence="4"/>